<sequence precursor="true">MIRNLFAALTILASLSNVASAQVFGSATNTGTNQAASGAEMTTGVITESSFGNGFAFDAGFGGNVFGGNTAAAALGGAALGRSGFGGGFGGGGFGGGRGAQNQNQQNETKVRATVKLGFKIDGPPPALRSRQLNSTLARLPLQRQFANIHVVMDGSTAVLSGIAKNPEDLGVLRQLLLMEPGVQEVNLSQIQTPVSEPELVPAVPTR</sequence>
<feature type="chain" id="PRO_5022083879" description="BON domain protein" evidence="1">
    <location>
        <begin position="22"/>
        <end position="207"/>
    </location>
</feature>
<protein>
    <recommendedName>
        <fullName evidence="4">BON domain protein</fullName>
    </recommendedName>
</protein>
<reference evidence="2 3" key="1">
    <citation type="submission" date="2019-02" db="EMBL/GenBank/DDBJ databases">
        <title>Deep-cultivation of Planctomycetes and their phenomic and genomic characterization uncovers novel biology.</title>
        <authorList>
            <person name="Wiegand S."/>
            <person name="Jogler M."/>
            <person name="Boedeker C."/>
            <person name="Pinto D."/>
            <person name="Vollmers J."/>
            <person name="Rivas-Marin E."/>
            <person name="Kohn T."/>
            <person name="Peeters S.H."/>
            <person name="Heuer A."/>
            <person name="Rast P."/>
            <person name="Oberbeckmann S."/>
            <person name="Bunk B."/>
            <person name="Jeske O."/>
            <person name="Meyerdierks A."/>
            <person name="Storesund J.E."/>
            <person name="Kallscheuer N."/>
            <person name="Luecker S."/>
            <person name="Lage O.M."/>
            <person name="Pohl T."/>
            <person name="Merkel B.J."/>
            <person name="Hornburger P."/>
            <person name="Mueller R.-W."/>
            <person name="Bruemmer F."/>
            <person name="Labrenz M."/>
            <person name="Spormann A.M."/>
            <person name="Op den Camp H."/>
            <person name="Overmann J."/>
            <person name="Amann R."/>
            <person name="Jetten M.S.M."/>
            <person name="Mascher T."/>
            <person name="Medema M.H."/>
            <person name="Devos D.P."/>
            <person name="Kaster A.-K."/>
            <person name="Ovreas L."/>
            <person name="Rohde M."/>
            <person name="Galperin M.Y."/>
            <person name="Jogler C."/>
        </authorList>
    </citation>
    <scope>NUCLEOTIDE SEQUENCE [LARGE SCALE GENOMIC DNA]</scope>
    <source>
        <strain evidence="2 3">Q31a</strain>
    </source>
</reference>
<feature type="signal peptide" evidence="1">
    <location>
        <begin position="1"/>
        <end position="21"/>
    </location>
</feature>
<evidence type="ECO:0000313" key="2">
    <source>
        <dbReference type="EMBL" id="QDV26647.1"/>
    </source>
</evidence>
<evidence type="ECO:0000256" key="1">
    <source>
        <dbReference type="SAM" id="SignalP"/>
    </source>
</evidence>
<keyword evidence="1" id="KW-0732">Signal</keyword>
<evidence type="ECO:0000313" key="3">
    <source>
        <dbReference type="Proteomes" id="UP000318017"/>
    </source>
</evidence>
<dbReference type="Proteomes" id="UP000318017">
    <property type="component" value="Chromosome"/>
</dbReference>
<organism evidence="2 3">
    <name type="scientific">Aureliella helgolandensis</name>
    <dbReference type="NCBI Taxonomy" id="2527968"/>
    <lineage>
        <taxon>Bacteria</taxon>
        <taxon>Pseudomonadati</taxon>
        <taxon>Planctomycetota</taxon>
        <taxon>Planctomycetia</taxon>
        <taxon>Pirellulales</taxon>
        <taxon>Pirellulaceae</taxon>
        <taxon>Aureliella</taxon>
    </lineage>
</organism>
<proteinExistence type="predicted"/>
<name>A0A518GDL5_9BACT</name>
<gene>
    <name evidence="2" type="ORF">Q31a_50230</name>
</gene>
<evidence type="ECO:0008006" key="4">
    <source>
        <dbReference type="Google" id="ProtNLM"/>
    </source>
</evidence>
<dbReference type="RefSeq" id="WP_197355547.1">
    <property type="nucleotide sequence ID" value="NZ_CP036298.1"/>
</dbReference>
<dbReference type="EMBL" id="CP036298">
    <property type="protein sequence ID" value="QDV26647.1"/>
    <property type="molecule type" value="Genomic_DNA"/>
</dbReference>
<dbReference type="AlphaFoldDB" id="A0A518GDL5"/>
<accession>A0A518GDL5</accession>
<keyword evidence="3" id="KW-1185">Reference proteome</keyword>
<dbReference type="KEGG" id="ahel:Q31a_50230"/>